<accession>A0AA88GEW7</accession>
<gene>
    <name evidence="2" type="ORF">C9374_013145</name>
</gene>
<reference evidence="2 3" key="1">
    <citation type="journal article" date="2018" name="BMC Genomics">
        <title>The genome of Naegleria lovaniensis, the basis for a comparative approach to unravel pathogenicity factors of the human pathogenic amoeba N. fowleri.</title>
        <authorList>
            <person name="Liechti N."/>
            <person name="Schurch N."/>
            <person name="Bruggmann R."/>
            <person name="Wittwer M."/>
        </authorList>
    </citation>
    <scope>NUCLEOTIDE SEQUENCE [LARGE SCALE GENOMIC DNA]</scope>
    <source>
        <strain evidence="2 3">ATCC 30569</strain>
    </source>
</reference>
<feature type="region of interest" description="Disordered" evidence="1">
    <location>
        <begin position="1"/>
        <end position="68"/>
    </location>
</feature>
<keyword evidence="3" id="KW-1185">Reference proteome</keyword>
<evidence type="ECO:0000313" key="3">
    <source>
        <dbReference type="Proteomes" id="UP000816034"/>
    </source>
</evidence>
<comment type="caution">
    <text evidence="2">The sequence shown here is derived from an EMBL/GenBank/DDBJ whole genome shotgun (WGS) entry which is preliminary data.</text>
</comment>
<feature type="compositionally biased region" description="Low complexity" evidence="1">
    <location>
        <begin position="13"/>
        <end position="40"/>
    </location>
</feature>
<dbReference type="GeneID" id="68105598"/>
<dbReference type="AlphaFoldDB" id="A0AA88GEW7"/>
<proteinExistence type="predicted"/>
<dbReference type="RefSeq" id="XP_044541956.1">
    <property type="nucleotide sequence ID" value="XM_044688989.1"/>
</dbReference>
<evidence type="ECO:0000256" key="1">
    <source>
        <dbReference type="SAM" id="MobiDB-lite"/>
    </source>
</evidence>
<sequence length="339" mass="38267">MFIKRVSRMSPVTTSNAATTTTTGQGSSRSTTTTTNTTRTYNPMTSSKSSFLKQQGTTNTTDKMPLKKPTSCTNFNNYRSLHTEQAYRNTNIMECQIPLPYMMEKNHPPQMALERRNNKQHNYESSIMNPSRRDKDVAINLKEHNTSGVVNPFMSARSECKSLPRRHAHPRQDMSVKRFISHSATHSLLKKEDVVLVNVDEDLSILNMVDATWHGQTGVVCEINDDECVVEIAEKSVMFEDDHDSNVFTTCEGFVHESHCMLLVGDERNEEYNDHAVSIGQTRQIVLPIFCLCLEDKVLKERLAASLKSSSRQQSHVSSPKVMQTILQTQSKSLVSCLS</sequence>
<evidence type="ECO:0000313" key="2">
    <source>
        <dbReference type="EMBL" id="KAG2372781.1"/>
    </source>
</evidence>
<dbReference type="Proteomes" id="UP000816034">
    <property type="component" value="Unassembled WGS sequence"/>
</dbReference>
<dbReference type="EMBL" id="PYSW02000067">
    <property type="protein sequence ID" value="KAG2372781.1"/>
    <property type="molecule type" value="Genomic_DNA"/>
</dbReference>
<feature type="compositionally biased region" description="Polar residues" evidence="1">
    <location>
        <begin position="41"/>
        <end position="62"/>
    </location>
</feature>
<name>A0AA88GEW7_NAELO</name>
<protein>
    <submittedName>
        <fullName evidence="2">Uncharacterized protein</fullName>
    </submittedName>
</protein>
<organism evidence="2 3">
    <name type="scientific">Naegleria lovaniensis</name>
    <name type="common">Amoeba</name>
    <dbReference type="NCBI Taxonomy" id="51637"/>
    <lineage>
        <taxon>Eukaryota</taxon>
        <taxon>Discoba</taxon>
        <taxon>Heterolobosea</taxon>
        <taxon>Tetramitia</taxon>
        <taxon>Eutetramitia</taxon>
        <taxon>Vahlkampfiidae</taxon>
        <taxon>Naegleria</taxon>
    </lineage>
</organism>